<dbReference type="PROSITE" id="PS51349">
    <property type="entry name" value="FMN_HYDROXY_ACID_DH_2"/>
    <property type="match status" value="1"/>
</dbReference>
<proteinExistence type="inferred from homology"/>
<dbReference type="InterPro" id="IPR008259">
    <property type="entry name" value="FMN_hydac_DH_AS"/>
</dbReference>
<evidence type="ECO:0000313" key="6">
    <source>
        <dbReference type="Proteomes" id="UP000732399"/>
    </source>
</evidence>
<evidence type="ECO:0000313" key="5">
    <source>
        <dbReference type="EMBL" id="NJR79828.1"/>
    </source>
</evidence>
<comment type="cofactor">
    <cofactor evidence="1">
        <name>FMN</name>
        <dbReference type="ChEBI" id="CHEBI:58210"/>
    </cofactor>
</comment>
<dbReference type="Proteomes" id="UP000732399">
    <property type="component" value="Unassembled WGS sequence"/>
</dbReference>
<dbReference type="InterPro" id="IPR013785">
    <property type="entry name" value="Aldolase_TIM"/>
</dbReference>
<name>A0ABX1CPE8_9SPHN</name>
<gene>
    <name evidence="5" type="ORF">HBH26_14660</name>
</gene>
<evidence type="ECO:0000256" key="3">
    <source>
        <dbReference type="ARBA" id="ARBA00024042"/>
    </source>
</evidence>
<sequence length="389" mass="41183">MAHYGDLQTAIYGAGLAGIVPEWPVDFATLKARAEAAMPPSVLNYVQGGCGDEWTQDENARAFRHWGMVPRMMVDSARRDLSVRAFGLDLPSPLFMAPIGVTGLCTQDSHGDLAAARASAATGVPLTASTLSNDPLEDVKVACGDVPAFFQLYTPRDPEVAASLVSRAEAAGYAAIVVTLDTWVTGWRPRDLNVSNFPQLRGHVLQNYFVDPAFRRLLAQPPEEDLRTAIGTWGATFGKVLTWDDLPWLKSLTSLPIVLKGICHPDDARRAIDGGADGIYVSNHGGRQANGGIAAIDMLPAVAEAAAGRVPVLFDSGIRSGSDVVKAVALGADLVGVGRPYSYGLALGGDRGCAHVLRCLLAEADLLMAVDGWPTIAAVREAGAVRTDR</sequence>
<organism evidence="5 6">
    <name type="scientific">Sphingomonas corticis</name>
    <dbReference type="NCBI Taxonomy" id="2722791"/>
    <lineage>
        <taxon>Bacteria</taxon>
        <taxon>Pseudomonadati</taxon>
        <taxon>Pseudomonadota</taxon>
        <taxon>Alphaproteobacteria</taxon>
        <taxon>Sphingomonadales</taxon>
        <taxon>Sphingomonadaceae</taxon>
        <taxon>Sphingomonas</taxon>
    </lineage>
</organism>
<dbReference type="Gene3D" id="3.20.20.70">
    <property type="entry name" value="Aldolase class I"/>
    <property type="match status" value="1"/>
</dbReference>
<dbReference type="SUPFAM" id="SSF51395">
    <property type="entry name" value="FMN-linked oxidoreductases"/>
    <property type="match status" value="1"/>
</dbReference>
<dbReference type="PROSITE" id="PS00557">
    <property type="entry name" value="FMN_HYDROXY_ACID_DH_1"/>
    <property type="match status" value="1"/>
</dbReference>
<dbReference type="PANTHER" id="PTHR10578">
    <property type="entry name" value="S -2-HYDROXY-ACID OXIDASE-RELATED"/>
    <property type="match status" value="1"/>
</dbReference>
<dbReference type="InterPro" id="IPR037396">
    <property type="entry name" value="FMN_HAD"/>
</dbReference>
<evidence type="ECO:0000259" key="4">
    <source>
        <dbReference type="PROSITE" id="PS51349"/>
    </source>
</evidence>
<dbReference type="RefSeq" id="WP_168135385.1">
    <property type="nucleotide sequence ID" value="NZ_JAAVJH010000010.1"/>
</dbReference>
<accession>A0ABX1CPE8</accession>
<dbReference type="PANTHER" id="PTHR10578:SF143">
    <property type="entry name" value="FMN-DEPENDENT ALPHA-HYDROXY ACID DEHYDROGENASE PB1A11.03"/>
    <property type="match status" value="1"/>
</dbReference>
<keyword evidence="2" id="KW-0560">Oxidoreductase</keyword>
<dbReference type="PIRSF" id="PIRSF000138">
    <property type="entry name" value="Al-hdrx_acd_dh"/>
    <property type="match status" value="1"/>
</dbReference>
<evidence type="ECO:0000256" key="1">
    <source>
        <dbReference type="ARBA" id="ARBA00001917"/>
    </source>
</evidence>
<protein>
    <submittedName>
        <fullName evidence="5">Lactate 2-monooxygenase</fullName>
    </submittedName>
</protein>
<dbReference type="EMBL" id="JAAVJH010000010">
    <property type="protein sequence ID" value="NJR79828.1"/>
    <property type="molecule type" value="Genomic_DNA"/>
</dbReference>
<keyword evidence="6" id="KW-1185">Reference proteome</keyword>
<comment type="similarity">
    <text evidence="3">Belongs to the FMN-dependent alpha-hydroxy acid dehydrogenase family.</text>
</comment>
<feature type="domain" description="FMN hydroxy acid dehydrogenase" evidence="4">
    <location>
        <begin position="19"/>
        <end position="389"/>
    </location>
</feature>
<dbReference type="InterPro" id="IPR012133">
    <property type="entry name" value="Alpha-hydoxy_acid_DH_FMN"/>
</dbReference>
<reference evidence="5 6" key="1">
    <citation type="submission" date="2020-03" db="EMBL/GenBank/DDBJ databases">
        <authorList>
            <person name="Wang L."/>
            <person name="He N."/>
            <person name="Li Y."/>
            <person name="Fang Y."/>
            <person name="Zhang F."/>
        </authorList>
    </citation>
    <scope>NUCLEOTIDE SEQUENCE [LARGE SCALE GENOMIC DNA]</scope>
    <source>
        <strain evidence="5 6">36D10-4-7</strain>
    </source>
</reference>
<dbReference type="Pfam" id="PF01070">
    <property type="entry name" value="FMN_dh"/>
    <property type="match status" value="1"/>
</dbReference>
<evidence type="ECO:0000256" key="2">
    <source>
        <dbReference type="ARBA" id="ARBA00023002"/>
    </source>
</evidence>
<dbReference type="InterPro" id="IPR000262">
    <property type="entry name" value="FMN-dep_DH"/>
</dbReference>
<comment type="caution">
    <text evidence="5">The sequence shown here is derived from an EMBL/GenBank/DDBJ whole genome shotgun (WGS) entry which is preliminary data.</text>
</comment>